<dbReference type="PANTHER" id="PTHR33744">
    <property type="entry name" value="CARBOHYDRATE DIACID REGULATOR"/>
    <property type="match status" value="1"/>
</dbReference>
<feature type="domain" description="Putative sugar diacid recognition" evidence="2">
    <location>
        <begin position="3"/>
        <end position="135"/>
    </location>
</feature>
<evidence type="ECO:0000256" key="1">
    <source>
        <dbReference type="ARBA" id="ARBA00006754"/>
    </source>
</evidence>
<proteinExistence type="inferred from homology"/>
<comment type="similarity">
    <text evidence="1">Belongs to the CdaR family.</text>
</comment>
<reference evidence="6" key="1">
    <citation type="submission" date="2016-10" db="EMBL/GenBank/DDBJ databases">
        <authorList>
            <person name="Varghese N."/>
            <person name="Submissions S."/>
        </authorList>
    </citation>
    <scope>NUCLEOTIDE SEQUENCE [LARGE SCALE GENOMIC DNA]</scope>
    <source>
        <strain evidence="6">CGMCC 1.10369</strain>
    </source>
</reference>
<dbReference type="InterPro" id="IPR042070">
    <property type="entry name" value="PucR_C-HTH_sf"/>
</dbReference>
<sequence>MILSAALAERIVVEASQVMEEDIVVINKDAEIIAATVPSRIGDYHPPSSMVITDGRKRVISSEEAELYEKVRAGIVLPLKFQEKTIGVIGITGTESKVGAYALLLQRLTELIIEQVYAAETTSAKWRALEGMLHELFHTKEWSEDTRNRAALLGLQLGEKYSLVIIEAKENLERDVPYPDFLQDALLSKWGARQFILLIPEIEASFLEGFLERMSNYFHQHGAAVDKIGVSNITHDLPRAYEEAEAALTYSIQHPVYFQDLSLELIIKDLSETTKRKLLKDVKAFRDPELLATFREFAENQLSVKETAKALHIHVNTLHYRLKKLEQLSGYSCKNVNHLSLLLISSKILDDHTKNDFIISNY</sequence>
<dbReference type="STRING" id="745820.SAMN04488053_10336"/>
<dbReference type="InterPro" id="IPR041522">
    <property type="entry name" value="CdaR_GGDEF"/>
</dbReference>
<dbReference type="Pfam" id="PF13556">
    <property type="entry name" value="HTH_30"/>
    <property type="match status" value="1"/>
</dbReference>
<dbReference type="EMBL" id="FNIL01000003">
    <property type="protein sequence ID" value="SDN72062.1"/>
    <property type="molecule type" value="Genomic_DNA"/>
</dbReference>
<dbReference type="InterPro" id="IPR008599">
    <property type="entry name" value="Diacid_rec"/>
</dbReference>
<dbReference type="Proteomes" id="UP000198778">
    <property type="component" value="Unassembled WGS sequence"/>
</dbReference>
<organism evidence="5 6">
    <name type="scientific">Alkalicoccus daliensis</name>
    <dbReference type="NCBI Taxonomy" id="745820"/>
    <lineage>
        <taxon>Bacteria</taxon>
        <taxon>Bacillati</taxon>
        <taxon>Bacillota</taxon>
        <taxon>Bacilli</taxon>
        <taxon>Bacillales</taxon>
        <taxon>Bacillaceae</taxon>
        <taxon>Alkalicoccus</taxon>
    </lineage>
</organism>
<feature type="domain" description="PucR C-terminal helix-turn-helix" evidence="3">
    <location>
        <begin position="290"/>
        <end position="344"/>
    </location>
</feature>
<dbReference type="Pfam" id="PF17853">
    <property type="entry name" value="GGDEF_2"/>
    <property type="match status" value="1"/>
</dbReference>
<feature type="domain" description="CdaR GGDEF-like" evidence="4">
    <location>
        <begin position="144"/>
        <end position="249"/>
    </location>
</feature>
<gene>
    <name evidence="5" type="ORF">SAMN04488053_10336</name>
</gene>
<evidence type="ECO:0000259" key="4">
    <source>
        <dbReference type="Pfam" id="PF17853"/>
    </source>
</evidence>
<name>A0A1H0DPJ4_9BACI</name>
<dbReference type="InterPro" id="IPR025736">
    <property type="entry name" value="PucR_C-HTH_dom"/>
</dbReference>
<dbReference type="Pfam" id="PF05651">
    <property type="entry name" value="Diacid_rec"/>
    <property type="match status" value="1"/>
</dbReference>
<accession>A0A1H0DPJ4</accession>
<evidence type="ECO:0000313" key="5">
    <source>
        <dbReference type="EMBL" id="SDN72062.1"/>
    </source>
</evidence>
<evidence type="ECO:0000259" key="2">
    <source>
        <dbReference type="Pfam" id="PF05651"/>
    </source>
</evidence>
<protein>
    <submittedName>
        <fullName evidence="5">Carbohydrate diacid regulator</fullName>
    </submittedName>
</protein>
<evidence type="ECO:0000313" key="6">
    <source>
        <dbReference type="Proteomes" id="UP000198778"/>
    </source>
</evidence>
<evidence type="ECO:0000259" key="3">
    <source>
        <dbReference type="Pfam" id="PF13556"/>
    </source>
</evidence>
<dbReference type="OrthoDB" id="9792148at2"/>
<dbReference type="PANTHER" id="PTHR33744:SF16">
    <property type="entry name" value="CARBOHYDRATE DIACID REGULATOR"/>
    <property type="match status" value="1"/>
</dbReference>
<keyword evidence="6" id="KW-1185">Reference proteome</keyword>
<dbReference type="RefSeq" id="WP_090841904.1">
    <property type="nucleotide sequence ID" value="NZ_FNIL01000003.1"/>
</dbReference>
<dbReference type="Gene3D" id="1.10.10.2840">
    <property type="entry name" value="PucR C-terminal helix-turn-helix domain"/>
    <property type="match status" value="1"/>
</dbReference>
<dbReference type="InterPro" id="IPR051448">
    <property type="entry name" value="CdaR-like_regulators"/>
</dbReference>
<dbReference type="AlphaFoldDB" id="A0A1H0DPJ4"/>